<dbReference type="PANTHER" id="PTHR43638:SF3">
    <property type="entry name" value="ALDEHYDE REDUCTASE"/>
    <property type="match status" value="1"/>
</dbReference>
<dbReference type="GO" id="GO:0016491">
    <property type="term" value="F:oxidoreductase activity"/>
    <property type="evidence" value="ECO:0007669"/>
    <property type="project" value="InterPro"/>
</dbReference>
<dbReference type="AlphaFoldDB" id="A0A0P0N469"/>
<dbReference type="OrthoDB" id="7236at2157"/>
<organism evidence="2 4">
    <name type="scientific">Pyrodictium delaneyi</name>
    <dbReference type="NCBI Taxonomy" id="1273541"/>
    <lineage>
        <taxon>Archaea</taxon>
        <taxon>Thermoproteota</taxon>
        <taxon>Thermoprotei</taxon>
        <taxon>Desulfurococcales</taxon>
        <taxon>Pyrodictiaceae</taxon>
        <taxon>Pyrodictium</taxon>
    </lineage>
</organism>
<dbReference type="SUPFAM" id="SSF51430">
    <property type="entry name" value="NAD(P)-linked oxidoreductase"/>
    <property type="match status" value="1"/>
</dbReference>
<reference evidence="3 5" key="2">
    <citation type="submission" date="2017-05" db="EMBL/GenBank/DDBJ databases">
        <title>The draft genome of the hyperthermophilic archaeon 'Pyrodictium delaneyi strain Hulk', an iron and nitrate reducer, reveals the capacity for sulfate reduction.</title>
        <authorList>
            <person name="Demey L.M."/>
            <person name="Miller C."/>
            <person name="Manzella M."/>
            <person name="Reguera G."/>
            <person name="Kashefi K."/>
        </authorList>
    </citation>
    <scope>NUCLEOTIDE SEQUENCE [LARGE SCALE GENOMIC DNA]</scope>
    <source>
        <strain evidence="3 5">Hulk</strain>
    </source>
</reference>
<dbReference type="EMBL" id="NCQP01000003">
    <property type="protein sequence ID" value="OWJ54605.1"/>
    <property type="molecule type" value="Genomic_DNA"/>
</dbReference>
<evidence type="ECO:0000259" key="1">
    <source>
        <dbReference type="Pfam" id="PF00248"/>
    </source>
</evidence>
<evidence type="ECO:0000313" key="3">
    <source>
        <dbReference type="EMBL" id="OWJ54605.1"/>
    </source>
</evidence>
<dbReference type="KEGG" id="pdl:Pyrde_1439"/>
<dbReference type="Gene3D" id="3.20.20.100">
    <property type="entry name" value="NADP-dependent oxidoreductase domain"/>
    <property type="match status" value="1"/>
</dbReference>
<dbReference type="PRINTS" id="PR00069">
    <property type="entry name" value="ALDKETRDTASE"/>
</dbReference>
<name>A0A0P0N469_9CREN</name>
<accession>A0A0P0N469</accession>
<feature type="domain" description="NADP-dependent oxidoreductase" evidence="1">
    <location>
        <begin position="16"/>
        <end position="294"/>
    </location>
</feature>
<dbReference type="InterPro" id="IPR036812">
    <property type="entry name" value="NAD(P)_OxRdtase_dom_sf"/>
</dbReference>
<dbReference type="PANTHER" id="PTHR43638">
    <property type="entry name" value="OXIDOREDUCTASE, ALDO/KETO REDUCTASE FAMILY PROTEIN"/>
    <property type="match status" value="1"/>
</dbReference>
<sequence length="330" mass="36496">MYRVLGKTGLRVSSAGVGLWQAGSRLWGTRGEQLREVREAILHALELGVNLFDTAELYGGGASERLLGEALHEAGEDAVVTTKVAGFRTTVDSIMKAAEASRRRLGRAPDILLHHWPPPFYVDICRVVRGLEEAVERGLAGYIGVSNYPQPLLARAMECTRRYEIAVNQVHYSLGYRVVENRLKPFMDRHGVALQAWSPLDKGALAGKTRADNLARRLDPVFRAVARDEELQRVLGEAAERLGVSKAVVAVAWLTAKGAFPLVGVRRRSHAEAVAEAARLELPSSIVEALDRASEHYRTRWGTCYNELGWSRVVPGPLQALLFRYLLRGI</sequence>
<dbReference type="InterPro" id="IPR020471">
    <property type="entry name" value="AKR"/>
</dbReference>
<proteinExistence type="predicted"/>
<gene>
    <name evidence="3" type="ORF">Pdsh_06165</name>
    <name evidence="2" type="ORF">Pyrde_1439</name>
</gene>
<evidence type="ECO:0000313" key="2">
    <source>
        <dbReference type="EMBL" id="ALL01482.1"/>
    </source>
</evidence>
<protein>
    <submittedName>
        <fullName evidence="2 3">Oxidoreductase</fullName>
    </submittedName>
</protein>
<dbReference type="Proteomes" id="UP000058613">
    <property type="component" value="Chromosome"/>
</dbReference>
<dbReference type="EMBL" id="CP013011">
    <property type="protein sequence ID" value="ALL01482.1"/>
    <property type="molecule type" value="Genomic_DNA"/>
</dbReference>
<dbReference type="InterPro" id="IPR023210">
    <property type="entry name" value="NADP_OxRdtase_dom"/>
</dbReference>
<dbReference type="Pfam" id="PF00248">
    <property type="entry name" value="Aldo_ket_red"/>
    <property type="match status" value="1"/>
</dbReference>
<dbReference type="Proteomes" id="UP000196694">
    <property type="component" value="Unassembled WGS sequence"/>
</dbReference>
<keyword evidence="5" id="KW-1185">Reference proteome</keyword>
<reference evidence="2 4" key="1">
    <citation type="submission" date="2015-10" db="EMBL/GenBank/DDBJ databases">
        <title>Complete genome sequence of hyperthermophilic archaeon Pyrodictium delaneyi Su06.</title>
        <authorList>
            <person name="Jung J.-H."/>
            <person name="Lin J."/>
            <person name="Holden J.F."/>
            <person name="Park C.-S."/>
        </authorList>
    </citation>
    <scope>NUCLEOTIDE SEQUENCE [LARGE SCALE GENOMIC DNA]</scope>
    <source>
        <strain evidence="2 4">Su06</strain>
    </source>
</reference>
<evidence type="ECO:0000313" key="4">
    <source>
        <dbReference type="Proteomes" id="UP000058613"/>
    </source>
</evidence>
<dbReference type="STRING" id="1273541.Pyrde_1439"/>
<evidence type="ECO:0000313" key="5">
    <source>
        <dbReference type="Proteomes" id="UP000196694"/>
    </source>
</evidence>